<proteinExistence type="predicted"/>
<sequence>MESEAEARVSKHGLNARFGTSGFGRVLGALVHSRSAAFGTARGVDCSAIYGNVLLEECTTTGWRSNYPAPENCRNPFMFSVGIEFPETTSEACNIQT</sequence>
<keyword evidence="1" id="KW-0547">Nucleotide-binding</keyword>
<keyword evidence="1" id="KW-0067">ATP-binding</keyword>
<evidence type="ECO:0000313" key="3">
    <source>
        <dbReference type="Proteomes" id="UP000030765"/>
    </source>
</evidence>
<protein>
    <submittedName>
        <fullName evidence="1 2">Spermidine/putrescine import ATP-binding protein potA</fullName>
    </submittedName>
</protein>
<organism evidence="1">
    <name type="scientific">Anopheles sinensis</name>
    <name type="common">Mosquito</name>
    <dbReference type="NCBI Taxonomy" id="74873"/>
    <lineage>
        <taxon>Eukaryota</taxon>
        <taxon>Metazoa</taxon>
        <taxon>Ecdysozoa</taxon>
        <taxon>Arthropoda</taxon>
        <taxon>Hexapoda</taxon>
        <taxon>Insecta</taxon>
        <taxon>Pterygota</taxon>
        <taxon>Neoptera</taxon>
        <taxon>Endopterygota</taxon>
        <taxon>Diptera</taxon>
        <taxon>Nematocera</taxon>
        <taxon>Culicoidea</taxon>
        <taxon>Culicidae</taxon>
        <taxon>Anophelinae</taxon>
        <taxon>Anopheles</taxon>
    </lineage>
</organism>
<name>A0A084WRJ2_ANOSI</name>
<evidence type="ECO:0000313" key="1">
    <source>
        <dbReference type="EMBL" id="KFB52836.1"/>
    </source>
</evidence>
<dbReference type="EMBL" id="KE525406">
    <property type="protein sequence ID" value="KFB52836.1"/>
    <property type="molecule type" value="Genomic_DNA"/>
</dbReference>
<gene>
    <name evidence="1" type="ORF">ZHAS_00021106</name>
</gene>
<dbReference type="EnsemblMetazoa" id="ASIC021106-RA">
    <property type="protein sequence ID" value="ASIC021106-PA"/>
    <property type="gene ID" value="ASIC021106"/>
</dbReference>
<reference evidence="2" key="2">
    <citation type="submission" date="2020-05" db="UniProtKB">
        <authorList>
            <consortium name="EnsemblMetazoa"/>
        </authorList>
    </citation>
    <scope>IDENTIFICATION</scope>
</reference>
<dbReference type="AlphaFoldDB" id="A0A084WRJ2"/>
<keyword evidence="3" id="KW-1185">Reference proteome</keyword>
<dbReference type="EMBL" id="ATLV01026102">
    <property type="status" value="NOT_ANNOTATED_CDS"/>
    <property type="molecule type" value="Genomic_DNA"/>
</dbReference>
<evidence type="ECO:0000313" key="2">
    <source>
        <dbReference type="EnsemblMetazoa" id="ASIC021106-PA"/>
    </source>
</evidence>
<dbReference type="GO" id="GO:0005524">
    <property type="term" value="F:ATP binding"/>
    <property type="evidence" value="ECO:0007669"/>
    <property type="project" value="UniProtKB-KW"/>
</dbReference>
<accession>A0A084WRJ2</accession>
<reference evidence="1 3" key="1">
    <citation type="journal article" date="2014" name="BMC Genomics">
        <title>Genome sequence of Anopheles sinensis provides insight into genetics basis of mosquito competence for malaria parasites.</title>
        <authorList>
            <person name="Zhou D."/>
            <person name="Zhang D."/>
            <person name="Ding G."/>
            <person name="Shi L."/>
            <person name="Hou Q."/>
            <person name="Ye Y."/>
            <person name="Xu Y."/>
            <person name="Zhou H."/>
            <person name="Xiong C."/>
            <person name="Li S."/>
            <person name="Yu J."/>
            <person name="Hong S."/>
            <person name="Yu X."/>
            <person name="Zou P."/>
            <person name="Chen C."/>
            <person name="Chang X."/>
            <person name="Wang W."/>
            <person name="Lv Y."/>
            <person name="Sun Y."/>
            <person name="Ma L."/>
            <person name="Shen B."/>
            <person name="Zhu C."/>
        </authorList>
    </citation>
    <scope>NUCLEOTIDE SEQUENCE [LARGE SCALE GENOMIC DNA]</scope>
</reference>
<dbReference type="Proteomes" id="UP000030765">
    <property type="component" value="Unassembled WGS sequence"/>
</dbReference>
<dbReference type="VEuPathDB" id="VectorBase:ASIC021106"/>